<dbReference type="EMBL" id="RCHS01002030">
    <property type="protein sequence ID" value="RMX49907.1"/>
    <property type="molecule type" value="Genomic_DNA"/>
</dbReference>
<dbReference type="Pfam" id="PF15874">
    <property type="entry name" value="Il2rg"/>
    <property type="match status" value="1"/>
</dbReference>
<evidence type="ECO:0000313" key="3">
    <source>
        <dbReference type="Proteomes" id="UP000275408"/>
    </source>
</evidence>
<gene>
    <name evidence="2" type="ORF">pdam_00017305</name>
</gene>
<comment type="caution">
    <text evidence="2">The sequence shown here is derived from an EMBL/GenBank/DDBJ whole genome shotgun (WGS) entry which is preliminary data.</text>
</comment>
<feature type="compositionally biased region" description="Polar residues" evidence="1">
    <location>
        <begin position="145"/>
        <end position="158"/>
    </location>
</feature>
<feature type="region of interest" description="Disordered" evidence="1">
    <location>
        <begin position="105"/>
        <end position="191"/>
    </location>
</feature>
<sequence length="191" mass="21239">MAKGKMLYCAPQADDKTELFNPNCRNCLLLSNIKERCDCEDDDFIDLSDESGSLKNLQSHPMDYGTKYLNEREILILVKGEKTDGENMTFVPLLEGMETNKAFLERLNPPPPKPEKIRSTARDSPSRLQVEGARGKRASLAPRPKQNQLAPPVSSSRALSPGRRGSRIRSQSVQLAQAPLSSSLNSARRAR</sequence>
<dbReference type="PANTHER" id="PTHR33887">
    <property type="entry name" value="PB1 DOMAIN-CONTAINING PROTEIN"/>
    <property type="match status" value="1"/>
</dbReference>
<protein>
    <submittedName>
        <fullName evidence="2">Uncharacterized protein</fullName>
    </submittedName>
</protein>
<organism evidence="2 3">
    <name type="scientific">Pocillopora damicornis</name>
    <name type="common">Cauliflower coral</name>
    <name type="synonym">Millepora damicornis</name>
    <dbReference type="NCBI Taxonomy" id="46731"/>
    <lineage>
        <taxon>Eukaryota</taxon>
        <taxon>Metazoa</taxon>
        <taxon>Cnidaria</taxon>
        <taxon>Anthozoa</taxon>
        <taxon>Hexacorallia</taxon>
        <taxon>Scleractinia</taxon>
        <taxon>Astrocoeniina</taxon>
        <taxon>Pocilloporidae</taxon>
        <taxon>Pocillopora</taxon>
    </lineage>
</organism>
<proteinExistence type="predicted"/>
<reference evidence="2 3" key="1">
    <citation type="journal article" date="2018" name="Sci. Rep.">
        <title>Comparative analysis of the Pocillopora damicornis genome highlights role of immune system in coral evolution.</title>
        <authorList>
            <person name="Cunning R."/>
            <person name="Bay R.A."/>
            <person name="Gillette P."/>
            <person name="Baker A.C."/>
            <person name="Traylor-Knowles N."/>
        </authorList>
    </citation>
    <scope>NUCLEOTIDE SEQUENCE [LARGE SCALE GENOMIC DNA]</scope>
    <source>
        <strain evidence="2">RSMAS</strain>
        <tissue evidence="2">Whole animal</tissue>
    </source>
</reference>
<dbReference type="OrthoDB" id="2109241at2759"/>
<keyword evidence="3" id="KW-1185">Reference proteome</keyword>
<evidence type="ECO:0000313" key="2">
    <source>
        <dbReference type="EMBL" id="RMX49907.1"/>
    </source>
</evidence>
<feature type="compositionally biased region" description="Low complexity" evidence="1">
    <location>
        <begin position="180"/>
        <end position="191"/>
    </location>
</feature>
<feature type="compositionally biased region" description="Basic and acidic residues" evidence="1">
    <location>
        <begin position="113"/>
        <end position="125"/>
    </location>
</feature>
<evidence type="ECO:0000256" key="1">
    <source>
        <dbReference type="SAM" id="MobiDB-lite"/>
    </source>
</evidence>
<accession>A0A3M6U8D3</accession>
<dbReference type="InterPro" id="IPR039471">
    <property type="entry name" value="CXorf65-like"/>
</dbReference>
<dbReference type="PANTHER" id="PTHR33887:SF5">
    <property type="entry name" value="PB1 DOMAIN-CONTAINING PROTEIN"/>
    <property type="match status" value="1"/>
</dbReference>
<name>A0A3M6U8D3_POCDA</name>
<dbReference type="Proteomes" id="UP000275408">
    <property type="component" value="Unassembled WGS sequence"/>
</dbReference>
<dbReference type="AlphaFoldDB" id="A0A3M6U8D3"/>